<keyword evidence="1" id="KW-0472">Membrane</keyword>
<dbReference type="AlphaFoldDB" id="A0A1K1T5C1"/>
<proteinExistence type="predicted"/>
<dbReference type="EMBL" id="FPJG01000006">
    <property type="protein sequence ID" value="SFW91776.1"/>
    <property type="molecule type" value="Genomic_DNA"/>
</dbReference>
<evidence type="ECO:0000313" key="2">
    <source>
        <dbReference type="EMBL" id="SFW91776.1"/>
    </source>
</evidence>
<sequence>MSKEQFDAVMGAVPPSTVDVDAVVDRERRRARVRRVVNPWTAAGAGVAAVVVGAALVFAPADPGRAVMPGSAPPSPSADPCAVNPFPPQTGAPIPERPDVAAHRLTGVLTAAVQQRVTPGTRLQPHAQGEYPKGEQHGPLTFYHVFSARVRHERTCSGGEDYFMAAATTADGPRKGNVWAIVTRLGGNATPATECGPPPEGAQGSCDRTSGPHGETIVAQTFTSPGEATVNQVDVAKPDGTGVIVEAENVADSAKKRIPPDMPSPPLSLAQLTEVALDPALTLYP</sequence>
<gene>
    <name evidence="2" type="ORF">SAMN04489730_8160</name>
</gene>
<name>A0A1K1T5C1_9PSEU</name>
<keyword evidence="1" id="KW-0812">Transmembrane</keyword>
<accession>A0A1K1T5C1</accession>
<reference evidence="3" key="1">
    <citation type="submission" date="2016-11" db="EMBL/GenBank/DDBJ databases">
        <authorList>
            <person name="Varghese N."/>
            <person name="Submissions S."/>
        </authorList>
    </citation>
    <scope>NUCLEOTIDE SEQUENCE [LARGE SCALE GENOMIC DNA]</scope>
    <source>
        <strain evidence="3">DSM 44671</strain>
    </source>
</reference>
<keyword evidence="1" id="KW-1133">Transmembrane helix</keyword>
<dbReference type="RefSeq" id="WP_072481227.1">
    <property type="nucleotide sequence ID" value="NZ_FPJG01000006.1"/>
</dbReference>
<evidence type="ECO:0000313" key="3">
    <source>
        <dbReference type="Proteomes" id="UP000182740"/>
    </source>
</evidence>
<keyword evidence="3" id="KW-1185">Reference proteome</keyword>
<evidence type="ECO:0000256" key="1">
    <source>
        <dbReference type="SAM" id="Phobius"/>
    </source>
</evidence>
<feature type="transmembrane region" description="Helical" evidence="1">
    <location>
        <begin position="36"/>
        <end position="59"/>
    </location>
</feature>
<dbReference type="STRING" id="546364.SAMN04489730_8160"/>
<dbReference type="Proteomes" id="UP000182740">
    <property type="component" value="Unassembled WGS sequence"/>
</dbReference>
<dbReference type="OrthoDB" id="3609131at2"/>
<organism evidence="2 3">
    <name type="scientific">Amycolatopsis australiensis</name>
    <dbReference type="NCBI Taxonomy" id="546364"/>
    <lineage>
        <taxon>Bacteria</taxon>
        <taxon>Bacillati</taxon>
        <taxon>Actinomycetota</taxon>
        <taxon>Actinomycetes</taxon>
        <taxon>Pseudonocardiales</taxon>
        <taxon>Pseudonocardiaceae</taxon>
        <taxon>Amycolatopsis</taxon>
    </lineage>
</organism>
<protein>
    <submittedName>
        <fullName evidence="2">Uncharacterized protein</fullName>
    </submittedName>
</protein>